<dbReference type="RefSeq" id="WP_253242882.1">
    <property type="nucleotide sequence ID" value="NZ_JAMYJR010000051.1"/>
</dbReference>
<keyword evidence="1" id="KW-0732">Signal</keyword>
<accession>A0ABT1E162</accession>
<gene>
    <name evidence="2" type="ORF">M1L60_40395</name>
</gene>
<feature type="signal peptide" evidence="1">
    <location>
        <begin position="1"/>
        <end position="21"/>
    </location>
</feature>
<name>A0ABT1E162_9ACTN</name>
<comment type="caution">
    <text evidence="2">The sequence shown here is derived from an EMBL/GenBank/DDBJ whole genome shotgun (WGS) entry which is preliminary data.</text>
</comment>
<dbReference type="EMBL" id="JAMYJR010000051">
    <property type="protein sequence ID" value="MCO8276859.1"/>
    <property type="molecule type" value="Genomic_DNA"/>
</dbReference>
<protein>
    <recommendedName>
        <fullName evidence="4">Lipoprotein</fullName>
    </recommendedName>
</protein>
<evidence type="ECO:0008006" key="4">
    <source>
        <dbReference type="Google" id="ProtNLM"/>
    </source>
</evidence>
<dbReference type="Proteomes" id="UP001523369">
    <property type="component" value="Unassembled WGS sequence"/>
</dbReference>
<keyword evidence="3" id="KW-1185">Reference proteome</keyword>
<organism evidence="2 3">
    <name type="scientific">Paractinoplanes aksuensis</name>
    <dbReference type="NCBI Taxonomy" id="2939490"/>
    <lineage>
        <taxon>Bacteria</taxon>
        <taxon>Bacillati</taxon>
        <taxon>Actinomycetota</taxon>
        <taxon>Actinomycetes</taxon>
        <taxon>Micromonosporales</taxon>
        <taxon>Micromonosporaceae</taxon>
        <taxon>Paractinoplanes</taxon>
    </lineage>
</organism>
<proteinExistence type="predicted"/>
<reference evidence="2 3" key="1">
    <citation type="submission" date="2022-06" db="EMBL/GenBank/DDBJ databases">
        <title>New Species of the Genus Actinoplanes, ActinopZanes ferrugineus.</title>
        <authorList>
            <person name="Ding P."/>
        </authorList>
    </citation>
    <scope>NUCLEOTIDE SEQUENCE [LARGE SCALE GENOMIC DNA]</scope>
    <source>
        <strain evidence="2 3">TRM88003</strain>
    </source>
</reference>
<evidence type="ECO:0000256" key="1">
    <source>
        <dbReference type="SAM" id="SignalP"/>
    </source>
</evidence>
<sequence>MLSARRTASALVAAIAITTLAACSDDITGEGPGPIYDTGPPGSEISDEFEATLGPKITLEFDITGAVTVKGKATATAPSGGRGPLKTCAEYAQGSAERYTVAGELDEPVGAVGVAMDMFISGYAGPGPYPKNQLAGASGPSPYIAVEDAIYSNWSEGATARASTDSKGGGSWTFTNVKNRHEASAPDDTISGTVTWTCRKR</sequence>
<evidence type="ECO:0000313" key="2">
    <source>
        <dbReference type="EMBL" id="MCO8276859.1"/>
    </source>
</evidence>
<feature type="chain" id="PRO_5045877964" description="Lipoprotein" evidence="1">
    <location>
        <begin position="22"/>
        <end position="201"/>
    </location>
</feature>
<dbReference type="PROSITE" id="PS51257">
    <property type="entry name" value="PROKAR_LIPOPROTEIN"/>
    <property type="match status" value="1"/>
</dbReference>
<evidence type="ECO:0000313" key="3">
    <source>
        <dbReference type="Proteomes" id="UP001523369"/>
    </source>
</evidence>